<proteinExistence type="predicted"/>
<dbReference type="PANTHER" id="PTHR31528">
    <property type="entry name" value="4-AMINO-5-HYDROXYMETHYL-2-METHYLPYRIMIDINE PHOSPHATE SYNTHASE THI11-RELATED"/>
    <property type="match status" value="1"/>
</dbReference>
<dbReference type="Pfam" id="PF09084">
    <property type="entry name" value="NMT1"/>
    <property type="match status" value="1"/>
</dbReference>
<dbReference type="EMBL" id="HG966617">
    <property type="protein sequence ID" value="CDO60672.1"/>
    <property type="molecule type" value="Genomic_DNA"/>
</dbReference>
<dbReference type="RefSeq" id="WP_052534542.1">
    <property type="nucleotide sequence ID" value="NZ_HG966617.1"/>
</dbReference>
<dbReference type="PANTHER" id="PTHR31528:SF3">
    <property type="entry name" value="THIAMINE BIOSYNTHESIS PROTEIN HI_0357-RELATED"/>
    <property type="match status" value="1"/>
</dbReference>
<dbReference type="HOGENOM" id="CLU_028871_1_4_5"/>
<dbReference type="GO" id="GO:0009228">
    <property type="term" value="P:thiamine biosynthetic process"/>
    <property type="evidence" value="ECO:0007669"/>
    <property type="project" value="InterPro"/>
</dbReference>
<dbReference type="Gene3D" id="3.40.190.10">
    <property type="entry name" value="Periplasmic binding protein-like II"/>
    <property type="match status" value="2"/>
</dbReference>
<keyword evidence="3" id="KW-1185">Reference proteome</keyword>
<sequence>MGRLGLIGAGIAAVVLIALGMWLTEPQSLTDDGGTQRITFATDWKAQAEHGGFYQAVAKGFYAKRGLEVEILPGGPGVNVPQLMAGGAVDFGMGSNSFIPLRIVEAGIPVRAVMTVFQKDPQVLITHPREDVASLADMKGKPIMISDATISAFWVWLKAKYDFSDDQIRKYTYNLAPFLVDETAIQQGYVTSEPYTIEKEGGIAPEVYLLADNGYPGYATMVLAPNAWIEESPEVIQAFVDGTIEGWYDYLYGDPEPANALILQDNPEITADVLAQAREKMLSYELATGGDAKTLGLGAMTEDRWRTFFEVMSANGVYEADLDWRAAFTSEFVNKGPMDMPGLPAAQGN</sequence>
<evidence type="ECO:0000313" key="3">
    <source>
        <dbReference type="Proteomes" id="UP000032160"/>
    </source>
</evidence>
<dbReference type="KEGG" id="pect:BN1012_Phect2459"/>
<dbReference type="STRING" id="1458461.BN1012_Phect2459"/>
<dbReference type="PATRIC" id="fig|1458461.3.peg.2464"/>
<dbReference type="OrthoDB" id="5372616at2"/>
<feature type="domain" description="SsuA/THI5-like" evidence="1">
    <location>
        <begin position="48"/>
        <end position="257"/>
    </location>
</feature>
<organism evidence="2 3">
    <name type="scientific">Candidatus Phaeomarinibacter ectocarpi</name>
    <dbReference type="NCBI Taxonomy" id="1458461"/>
    <lineage>
        <taxon>Bacteria</taxon>
        <taxon>Pseudomonadati</taxon>
        <taxon>Pseudomonadota</taxon>
        <taxon>Alphaproteobacteria</taxon>
        <taxon>Hyphomicrobiales</taxon>
        <taxon>Parvibaculaceae</taxon>
        <taxon>Candidatus Phaeomarinibacter</taxon>
    </lineage>
</organism>
<dbReference type="Proteomes" id="UP000032160">
    <property type="component" value="Chromosome I"/>
</dbReference>
<gene>
    <name evidence="2" type="ORF">BN1012_Phect2459</name>
</gene>
<protein>
    <submittedName>
        <fullName evidence="2">ABC-type nitrate/sulfonate/bicarbonate transport system, periplasmic components</fullName>
    </submittedName>
</protein>
<dbReference type="AlphaFoldDB" id="X5ME33"/>
<name>X5ME33_9HYPH</name>
<dbReference type="InterPro" id="IPR027939">
    <property type="entry name" value="NMT1/THI5"/>
</dbReference>
<dbReference type="InterPro" id="IPR015168">
    <property type="entry name" value="SsuA/THI5"/>
</dbReference>
<reference evidence="2 3" key="1">
    <citation type="journal article" date="2014" name="Front. Genet.">
        <title>Genome and metabolic network of "Candidatus Phaeomarinobacter ectocarpi" Ec32, a new candidate genus of Alphaproteobacteria frequently associated with brown algae.</title>
        <authorList>
            <person name="Dittami S.M."/>
            <person name="Barbeyron T."/>
            <person name="Boyen C."/>
            <person name="Cambefort J."/>
            <person name="Collet G."/>
            <person name="Delage L."/>
            <person name="Gobet A."/>
            <person name="Groisillier A."/>
            <person name="Leblanc C."/>
            <person name="Michel G."/>
            <person name="Scornet D."/>
            <person name="Siegel A."/>
            <person name="Tapia J.E."/>
            <person name="Tonon T."/>
        </authorList>
    </citation>
    <scope>NUCLEOTIDE SEQUENCE [LARGE SCALE GENOMIC DNA]</scope>
    <source>
        <strain evidence="2 3">Ec32</strain>
    </source>
</reference>
<evidence type="ECO:0000313" key="2">
    <source>
        <dbReference type="EMBL" id="CDO60672.1"/>
    </source>
</evidence>
<dbReference type="SUPFAM" id="SSF53850">
    <property type="entry name" value="Periplasmic binding protein-like II"/>
    <property type="match status" value="1"/>
</dbReference>
<accession>X5ME33</accession>
<evidence type="ECO:0000259" key="1">
    <source>
        <dbReference type="Pfam" id="PF09084"/>
    </source>
</evidence>